<keyword evidence="1" id="KW-0238">DNA-binding</keyword>
<dbReference type="SUPFAM" id="SSF56349">
    <property type="entry name" value="DNA breaking-rejoining enzymes"/>
    <property type="match status" value="1"/>
</dbReference>
<dbReference type="InterPro" id="IPR011010">
    <property type="entry name" value="DNA_brk_join_enz"/>
</dbReference>
<dbReference type="GO" id="GO:0003677">
    <property type="term" value="F:DNA binding"/>
    <property type="evidence" value="ECO:0007669"/>
    <property type="project" value="UniProtKB-KW"/>
</dbReference>
<protein>
    <recommendedName>
        <fullName evidence="3">Tyr recombinase domain-containing protein</fullName>
    </recommendedName>
</protein>
<keyword evidence="2" id="KW-0233">DNA recombination</keyword>
<organism evidence="4">
    <name type="scientific">marine sediment metagenome</name>
    <dbReference type="NCBI Taxonomy" id="412755"/>
    <lineage>
        <taxon>unclassified sequences</taxon>
        <taxon>metagenomes</taxon>
        <taxon>ecological metagenomes</taxon>
    </lineage>
</organism>
<comment type="caution">
    <text evidence="4">The sequence shown here is derived from an EMBL/GenBank/DDBJ whole genome shotgun (WGS) entry which is preliminary data.</text>
</comment>
<dbReference type="InterPro" id="IPR002104">
    <property type="entry name" value="Integrase_catalytic"/>
</dbReference>
<evidence type="ECO:0000256" key="1">
    <source>
        <dbReference type="ARBA" id="ARBA00023125"/>
    </source>
</evidence>
<dbReference type="PROSITE" id="PS51898">
    <property type="entry name" value="TYR_RECOMBINASE"/>
    <property type="match status" value="1"/>
</dbReference>
<sequence>MTAPRTLLSQAEDYLAERRGLGFDLRITGDQITAFARFVDATGHTGPLTIRIILDWVQGQAKYAKPLSWARRLDILRPFARYLARFDPATEFPQTAIFGRSHRRLAPHIYSEQEICDLLAAARRLAPDDGLRPATYEAIFGLIAATGLRLSEALHLRCGDADLDQGVLTVRNTKFRKSRHVPIHPTVAAALSRYTVVRARHCATHPDMPLFPSSSGGVLPTRTIHWVFQRLRSELGWTARGVYAQPRIHDLRHTFICRRVQHWHEHGTDIDNAMAALSTYVGHAKVSDTYWYLTGIPDLMAVAGKSFENFAVAAGDHHHG</sequence>
<dbReference type="EMBL" id="LAZR01012219">
    <property type="protein sequence ID" value="KKM27973.1"/>
    <property type="molecule type" value="Genomic_DNA"/>
</dbReference>
<evidence type="ECO:0000313" key="4">
    <source>
        <dbReference type="EMBL" id="KKM27973.1"/>
    </source>
</evidence>
<dbReference type="Pfam" id="PF00589">
    <property type="entry name" value="Phage_integrase"/>
    <property type="match status" value="1"/>
</dbReference>
<dbReference type="CDD" id="cd00797">
    <property type="entry name" value="INT_RitB_C_like"/>
    <property type="match status" value="1"/>
</dbReference>
<evidence type="ECO:0000259" key="3">
    <source>
        <dbReference type="PROSITE" id="PS51898"/>
    </source>
</evidence>
<gene>
    <name evidence="4" type="ORF">LCGC14_1569330</name>
</gene>
<dbReference type="PANTHER" id="PTHR30349">
    <property type="entry name" value="PHAGE INTEGRASE-RELATED"/>
    <property type="match status" value="1"/>
</dbReference>
<dbReference type="InterPro" id="IPR013762">
    <property type="entry name" value="Integrase-like_cat_sf"/>
</dbReference>
<evidence type="ECO:0000256" key="2">
    <source>
        <dbReference type="ARBA" id="ARBA00023172"/>
    </source>
</evidence>
<name>A0A0F9L176_9ZZZZ</name>
<dbReference type="PANTHER" id="PTHR30349:SF41">
    <property type="entry name" value="INTEGRASE_RECOMBINASE PROTEIN MJ0367-RELATED"/>
    <property type="match status" value="1"/>
</dbReference>
<accession>A0A0F9L176</accession>
<dbReference type="GO" id="GO:0006310">
    <property type="term" value="P:DNA recombination"/>
    <property type="evidence" value="ECO:0007669"/>
    <property type="project" value="UniProtKB-KW"/>
</dbReference>
<dbReference type="InterPro" id="IPR050090">
    <property type="entry name" value="Tyrosine_recombinase_XerCD"/>
</dbReference>
<dbReference type="Gene3D" id="1.10.443.10">
    <property type="entry name" value="Intergrase catalytic core"/>
    <property type="match status" value="1"/>
</dbReference>
<dbReference type="GO" id="GO:0015074">
    <property type="term" value="P:DNA integration"/>
    <property type="evidence" value="ECO:0007669"/>
    <property type="project" value="InterPro"/>
</dbReference>
<dbReference type="AlphaFoldDB" id="A0A0F9L176"/>
<feature type="domain" description="Tyr recombinase" evidence="3">
    <location>
        <begin position="104"/>
        <end position="305"/>
    </location>
</feature>
<reference evidence="4" key="1">
    <citation type="journal article" date="2015" name="Nature">
        <title>Complex archaea that bridge the gap between prokaryotes and eukaryotes.</title>
        <authorList>
            <person name="Spang A."/>
            <person name="Saw J.H."/>
            <person name="Jorgensen S.L."/>
            <person name="Zaremba-Niedzwiedzka K."/>
            <person name="Martijn J."/>
            <person name="Lind A.E."/>
            <person name="van Eijk R."/>
            <person name="Schleper C."/>
            <person name="Guy L."/>
            <person name="Ettema T.J."/>
        </authorList>
    </citation>
    <scope>NUCLEOTIDE SEQUENCE</scope>
</reference>
<proteinExistence type="predicted"/>